<dbReference type="SUPFAM" id="SSF46785">
    <property type="entry name" value="Winged helix' DNA-binding domain"/>
    <property type="match status" value="1"/>
</dbReference>
<dbReference type="PRINTS" id="PR00035">
    <property type="entry name" value="HTHGNTR"/>
</dbReference>
<reference evidence="5" key="1">
    <citation type="submission" date="2018-02" db="EMBL/GenBank/DDBJ databases">
        <authorList>
            <person name="Kim S.-K."/>
            <person name="Jung H.-I."/>
            <person name="Lee S.-W."/>
        </authorList>
    </citation>
    <scope>NUCLEOTIDE SEQUENCE</scope>
    <source>
        <strain evidence="5">SK3146</strain>
    </source>
</reference>
<dbReference type="Gene3D" id="1.10.10.10">
    <property type="entry name" value="Winged helix-like DNA-binding domain superfamily/Winged helix DNA-binding domain"/>
    <property type="match status" value="1"/>
</dbReference>
<sequence length="242" mass="27053">MGSQLMDQRTDMPLYVQLIEIFRTMLESGGMQAGERFPTELELAKQYGVARITVRNAIAELVQEGLLVRRQGKGTFVAERKIDRELVNVASFTDRMNSRGMRVGSRLVSARAIKAAGKLAELSGMAEGASMIEIVRLRLSDDVPVAIETTCLSGERCPGLEKEDLAKQSLYHLLDSKYGIRPAYSSKTLELARAMTKEAKLLSVKTGAPLFLMTAVVYSEDHQVMEYVKTLFRGDRFRFQVH</sequence>
<dbReference type="SMART" id="SM00345">
    <property type="entry name" value="HTH_GNTR"/>
    <property type="match status" value="1"/>
</dbReference>
<dbReference type="Proteomes" id="UP001057134">
    <property type="component" value="Chromosome"/>
</dbReference>
<evidence type="ECO:0000256" key="1">
    <source>
        <dbReference type="ARBA" id="ARBA00023015"/>
    </source>
</evidence>
<proteinExistence type="predicted"/>
<dbReference type="SUPFAM" id="SSF64288">
    <property type="entry name" value="Chorismate lyase-like"/>
    <property type="match status" value="1"/>
</dbReference>
<evidence type="ECO:0000313" key="5">
    <source>
        <dbReference type="EMBL" id="UQZ85572.1"/>
    </source>
</evidence>
<dbReference type="InterPro" id="IPR036388">
    <property type="entry name" value="WH-like_DNA-bd_sf"/>
</dbReference>
<name>A0ABY4RT04_9BACL</name>
<dbReference type="PANTHER" id="PTHR44846:SF1">
    <property type="entry name" value="MANNOSYL-D-GLYCERATE TRANSPORT_METABOLISM SYSTEM REPRESSOR MNGR-RELATED"/>
    <property type="match status" value="1"/>
</dbReference>
<evidence type="ECO:0000256" key="3">
    <source>
        <dbReference type="ARBA" id="ARBA00023163"/>
    </source>
</evidence>
<accession>A0ABY4RT04</accession>
<keyword evidence="3" id="KW-0804">Transcription</keyword>
<dbReference type="RefSeq" id="WP_249861189.1">
    <property type="nucleotide sequence ID" value="NZ_CP027059.1"/>
</dbReference>
<keyword evidence="6" id="KW-1185">Reference proteome</keyword>
<evidence type="ECO:0000256" key="2">
    <source>
        <dbReference type="ARBA" id="ARBA00023125"/>
    </source>
</evidence>
<dbReference type="PANTHER" id="PTHR44846">
    <property type="entry name" value="MANNOSYL-D-GLYCERATE TRANSPORT/METABOLISM SYSTEM REPRESSOR MNGR-RELATED"/>
    <property type="match status" value="1"/>
</dbReference>
<reference evidence="5" key="2">
    <citation type="journal article" date="2021" name="J Anim Sci Technol">
        <title>Complete genome sequence of Paenibacillus konkukensis sp. nov. SK3146 as a potential probiotic strain.</title>
        <authorList>
            <person name="Jung H.I."/>
            <person name="Park S."/>
            <person name="Niu K.M."/>
            <person name="Lee S.W."/>
            <person name="Kothari D."/>
            <person name="Yi K.J."/>
            <person name="Kim S.K."/>
        </authorList>
    </citation>
    <scope>NUCLEOTIDE SEQUENCE</scope>
    <source>
        <strain evidence="5">SK3146</strain>
    </source>
</reference>
<evidence type="ECO:0000259" key="4">
    <source>
        <dbReference type="PROSITE" id="PS50949"/>
    </source>
</evidence>
<dbReference type="InterPro" id="IPR000524">
    <property type="entry name" value="Tscrpt_reg_HTH_GntR"/>
</dbReference>
<dbReference type="SMART" id="SM00866">
    <property type="entry name" value="UTRA"/>
    <property type="match status" value="1"/>
</dbReference>
<protein>
    <submittedName>
        <fullName evidence="5">HTH-type transcriptional repressor YvoA</fullName>
    </submittedName>
</protein>
<dbReference type="PROSITE" id="PS50949">
    <property type="entry name" value="HTH_GNTR"/>
    <property type="match status" value="1"/>
</dbReference>
<dbReference type="InterPro" id="IPR011663">
    <property type="entry name" value="UTRA"/>
</dbReference>
<dbReference type="Pfam" id="PF07702">
    <property type="entry name" value="UTRA"/>
    <property type="match status" value="1"/>
</dbReference>
<dbReference type="EMBL" id="CP027059">
    <property type="protein sequence ID" value="UQZ85572.1"/>
    <property type="molecule type" value="Genomic_DNA"/>
</dbReference>
<dbReference type="CDD" id="cd07377">
    <property type="entry name" value="WHTH_GntR"/>
    <property type="match status" value="1"/>
</dbReference>
<keyword evidence="2" id="KW-0238">DNA-binding</keyword>
<keyword evidence="1" id="KW-0805">Transcription regulation</keyword>
<feature type="domain" description="HTH gntR-type" evidence="4">
    <location>
        <begin position="12"/>
        <end position="80"/>
    </location>
</feature>
<organism evidence="5 6">
    <name type="scientific">Paenibacillus konkukensis</name>
    <dbReference type="NCBI Taxonomy" id="2020716"/>
    <lineage>
        <taxon>Bacteria</taxon>
        <taxon>Bacillati</taxon>
        <taxon>Bacillota</taxon>
        <taxon>Bacilli</taxon>
        <taxon>Bacillales</taxon>
        <taxon>Paenibacillaceae</taxon>
        <taxon>Paenibacillus</taxon>
    </lineage>
</organism>
<evidence type="ECO:0000313" key="6">
    <source>
        <dbReference type="Proteomes" id="UP001057134"/>
    </source>
</evidence>
<gene>
    <name evidence="5" type="primary">yvoA</name>
    <name evidence="5" type="ORF">SK3146_04861</name>
</gene>
<dbReference type="InterPro" id="IPR050679">
    <property type="entry name" value="Bact_HTH_transcr_reg"/>
</dbReference>
<dbReference type="InterPro" id="IPR028978">
    <property type="entry name" value="Chorismate_lyase_/UTRA_dom_sf"/>
</dbReference>
<dbReference type="InterPro" id="IPR036390">
    <property type="entry name" value="WH_DNA-bd_sf"/>
</dbReference>
<dbReference type="Pfam" id="PF00392">
    <property type="entry name" value="GntR"/>
    <property type="match status" value="1"/>
</dbReference>
<dbReference type="Gene3D" id="3.40.1410.10">
    <property type="entry name" value="Chorismate lyase-like"/>
    <property type="match status" value="1"/>
</dbReference>